<dbReference type="NCBIfam" id="TIGR00200">
    <property type="entry name" value="cinA_nterm"/>
    <property type="match status" value="1"/>
</dbReference>
<dbReference type="PANTHER" id="PTHR13939:SF0">
    <property type="entry name" value="NMN AMIDOHYDROLASE-LIKE PROTEIN YFAY"/>
    <property type="match status" value="1"/>
</dbReference>
<dbReference type="InterPro" id="IPR008136">
    <property type="entry name" value="CinA_C"/>
</dbReference>
<dbReference type="Pfam" id="PF02464">
    <property type="entry name" value="CinA"/>
    <property type="match status" value="1"/>
</dbReference>
<dbReference type="Gene3D" id="3.30.70.2860">
    <property type="match status" value="1"/>
</dbReference>
<gene>
    <name evidence="1" type="primary">cinA</name>
    <name evidence="3" type="ORF">DOK76_04990</name>
</gene>
<dbReference type="NCBIfam" id="TIGR00199">
    <property type="entry name" value="PncC_domain"/>
    <property type="match status" value="1"/>
</dbReference>
<evidence type="ECO:0000259" key="2">
    <source>
        <dbReference type="SMART" id="SM00852"/>
    </source>
</evidence>
<dbReference type="InterPro" id="IPR050101">
    <property type="entry name" value="CinA"/>
</dbReference>
<dbReference type="Pfam" id="PF00994">
    <property type="entry name" value="MoCF_biosynth"/>
    <property type="match status" value="1"/>
</dbReference>
<name>A0ABS3HRR4_9ENTE</name>
<dbReference type="InterPro" id="IPR041424">
    <property type="entry name" value="CinA_KH"/>
</dbReference>
<dbReference type="InterPro" id="IPR036653">
    <property type="entry name" value="CinA-like_C"/>
</dbReference>
<dbReference type="PIRSF" id="PIRSF006728">
    <property type="entry name" value="CinA"/>
    <property type="match status" value="1"/>
</dbReference>
<dbReference type="Proteomes" id="UP000664857">
    <property type="component" value="Unassembled WGS sequence"/>
</dbReference>
<dbReference type="RefSeq" id="WP_206965416.1">
    <property type="nucleotide sequence ID" value="NZ_JAFLVX010000015.1"/>
</dbReference>
<dbReference type="Pfam" id="PF18146">
    <property type="entry name" value="CinA_KH"/>
    <property type="match status" value="1"/>
</dbReference>
<organism evidence="3 4">
    <name type="scientific">Candidatus Vagococcus giribetii</name>
    <dbReference type="NCBI Taxonomy" id="2230876"/>
    <lineage>
        <taxon>Bacteria</taxon>
        <taxon>Bacillati</taxon>
        <taxon>Bacillota</taxon>
        <taxon>Bacilli</taxon>
        <taxon>Lactobacillales</taxon>
        <taxon>Enterococcaceae</taxon>
        <taxon>Vagococcus</taxon>
    </lineage>
</organism>
<reference evidence="3 4" key="1">
    <citation type="submission" date="2021-03" db="EMBL/GenBank/DDBJ databases">
        <title>Enterococcal diversity collection.</title>
        <authorList>
            <person name="Gilmore M.S."/>
            <person name="Schwartzman J."/>
            <person name="Van Tyne D."/>
            <person name="Martin M."/>
            <person name="Earl A.M."/>
            <person name="Manson A.L."/>
            <person name="Straub T."/>
            <person name="Salamzade R."/>
            <person name="Saavedra J."/>
            <person name="Lebreton F."/>
            <person name="Prichula J."/>
            <person name="Schaufler K."/>
            <person name="Gaca A."/>
            <person name="Sgardioli B."/>
            <person name="Wagenaar J."/>
            <person name="Strong T."/>
        </authorList>
    </citation>
    <scope>NUCLEOTIDE SEQUENCE [LARGE SCALE GENOMIC DNA]</scope>
    <source>
        <strain evidence="3 4">DIV0080</strain>
    </source>
</reference>
<sequence>MKAEIIAVGTEILLGQIVNTNATYLSEFLSHLGFDLYHQQVVGDNEGRLLVSLEEASKRADLVVVCGGLGPTEDDLTKQTTAKFLGKELMYDDEAMERLEVFFQHSKRGVTENNKRQALTIEGSTTLQNPAGLACGLLAEHKGVYYLLLPGPPREMKAVAKEGLPLLKELLPNDTRLDSTYLRFMGIGESFLAEKLDDLIRHQTNPTLATYAKSNEVMLRITAKSTTEKEAQLALDSMEQLVMDEVGEFFYGYGEELTIEEVVVDLLKQEKATLSVVEGVSGGLCQGRLTDIKGSSQVFKGGVVAYSLETKRQLLEFAKEDQQAAEVLNQVQVESLAKAIRQVMKTDYGLAMIGVGGPDKVDNKEVGSVLLSVSSKERTISHELVIKRERDYIKDGAVKHGLNLLRKEIMK</sequence>
<dbReference type="HAMAP" id="MF_00226_B">
    <property type="entry name" value="CinA_B"/>
    <property type="match status" value="1"/>
</dbReference>
<evidence type="ECO:0000256" key="1">
    <source>
        <dbReference type="HAMAP-Rule" id="MF_00226"/>
    </source>
</evidence>
<dbReference type="InterPro" id="IPR008135">
    <property type="entry name" value="Competence-induced_CinA"/>
</dbReference>
<dbReference type="NCBIfam" id="NF001813">
    <property type="entry name" value="PRK00549.1"/>
    <property type="match status" value="1"/>
</dbReference>
<dbReference type="Gene3D" id="3.90.950.20">
    <property type="entry name" value="CinA-like"/>
    <property type="match status" value="1"/>
</dbReference>
<evidence type="ECO:0000313" key="3">
    <source>
        <dbReference type="EMBL" id="MBO0476415.1"/>
    </source>
</evidence>
<dbReference type="SMART" id="SM00852">
    <property type="entry name" value="MoCF_biosynth"/>
    <property type="match status" value="1"/>
</dbReference>
<dbReference type="Gene3D" id="3.40.980.10">
    <property type="entry name" value="MoaB/Mog-like domain"/>
    <property type="match status" value="1"/>
</dbReference>
<dbReference type="CDD" id="cd00885">
    <property type="entry name" value="cinA"/>
    <property type="match status" value="1"/>
</dbReference>
<accession>A0ABS3HRR4</accession>
<dbReference type="InterPro" id="IPR001453">
    <property type="entry name" value="MoaB/Mog_dom"/>
</dbReference>
<dbReference type="SUPFAM" id="SSF53218">
    <property type="entry name" value="Molybdenum cofactor biosynthesis proteins"/>
    <property type="match status" value="1"/>
</dbReference>
<dbReference type="NCBIfam" id="TIGR00177">
    <property type="entry name" value="molyb_syn"/>
    <property type="match status" value="1"/>
</dbReference>
<dbReference type="PANTHER" id="PTHR13939">
    <property type="entry name" value="NICOTINAMIDE-NUCLEOTIDE AMIDOHYDROLASE PNCC"/>
    <property type="match status" value="1"/>
</dbReference>
<dbReference type="InterPro" id="IPR036425">
    <property type="entry name" value="MoaB/Mog-like_dom_sf"/>
</dbReference>
<comment type="similarity">
    <text evidence="1">Belongs to the CinA family.</text>
</comment>
<feature type="domain" description="MoaB/Mog" evidence="2">
    <location>
        <begin position="4"/>
        <end position="170"/>
    </location>
</feature>
<protein>
    <recommendedName>
        <fullName evidence="1">Putative competence-damage inducible protein</fullName>
    </recommendedName>
</protein>
<proteinExistence type="inferred from homology"/>
<dbReference type="SUPFAM" id="SSF142433">
    <property type="entry name" value="CinA-like"/>
    <property type="match status" value="1"/>
</dbReference>
<keyword evidence="4" id="KW-1185">Reference proteome</keyword>
<dbReference type="EMBL" id="JAFLVX010000015">
    <property type="protein sequence ID" value="MBO0476415.1"/>
    <property type="molecule type" value="Genomic_DNA"/>
</dbReference>
<evidence type="ECO:0000313" key="4">
    <source>
        <dbReference type="Proteomes" id="UP000664857"/>
    </source>
</evidence>
<comment type="caution">
    <text evidence="3">The sequence shown here is derived from an EMBL/GenBank/DDBJ whole genome shotgun (WGS) entry which is preliminary data.</text>
</comment>